<evidence type="ECO:0000313" key="3">
    <source>
        <dbReference type="Proteomes" id="UP000269721"/>
    </source>
</evidence>
<feature type="compositionally biased region" description="Basic and acidic residues" evidence="1">
    <location>
        <begin position="59"/>
        <end position="72"/>
    </location>
</feature>
<dbReference type="AlphaFoldDB" id="A0A4P9WAE9"/>
<name>A0A4P9WAE9_9FUNG</name>
<proteinExistence type="predicted"/>
<organism evidence="2 3">
    <name type="scientific">Blyttiomyces helicus</name>
    <dbReference type="NCBI Taxonomy" id="388810"/>
    <lineage>
        <taxon>Eukaryota</taxon>
        <taxon>Fungi</taxon>
        <taxon>Fungi incertae sedis</taxon>
        <taxon>Chytridiomycota</taxon>
        <taxon>Chytridiomycota incertae sedis</taxon>
        <taxon>Chytridiomycetes</taxon>
        <taxon>Chytridiomycetes incertae sedis</taxon>
        <taxon>Blyttiomyces</taxon>
    </lineage>
</organism>
<evidence type="ECO:0000256" key="1">
    <source>
        <dbReference type="SAM" id="MobiDB-lite"/>
    </source>
</evidence>
<accession>A0A4P9WAE9</accession>
<sequence length="177" mass="19642">MQGGACCTVEGGGGGRLGAKVMPGSKGDEDVCCEEEDQMFSAELITTAPIWFLGGREARGVDERETEKEKREHNKKKSRDTVRNVITIVQQQAYQSHRIVAALDRSTFLELPDETHDHDGRYRGRTWQWDDSIVNSELRSQWNGMRIRTSVTKRVQLCQVDGGGGDGAKGMPGNWGS</sequence>
<dbReference type="Proteomes" id="UP000269721">
    <property type="component" value="Unassembled WGS sequence"/>
</dbReference>
<feature type="region of interest" description="Disordered" evidence="1">
    <location>
        <begin position="59"/>
        <end position="80"/>
    </location>
</feature>
<reference evidence="3" key="1">
    <citation type="journal article" date="2018" name="Nat. Microbiol.">
        <title>Leveraging single-cell genomics to expand the fungal tree of life.</title>
        <authorList>
            <person name="Ahrendt S.R."/>
            <person name="Quandt C.A."/>
            <person name="Ciobanu D."/>
            <person name="Clum A."/>
            <person name="Salamov A."/>
            <person name="Andreopoulos B."/>
            <person name="Cheng J.F."/>
            <person name="Woyke T."/>
            <person name="Pelin A."/>
            <person name="Henrissat B."/>
            <person name="Reynolds N.K."/>
            <person name="Benny G.L."/>
            <person name="Smith M.E."/>
            <person name="James T.Y."/>
            <person name="Grigoriev I.V."/>
        </authorList>
    </citation>
    <scope>NUCLEOTIDE SEQUENCE [LARGE SCALE GENOMIC DNA]</scope>
</reference>
<gene>
    <name evidence="2" type="ORF">BDK51DRAFT_32555</name>
</gene>
<dbReference type="EMBL" id="KZ996103">
    <property type="protein sequence ID" value="RKO89414.1"/>
    <property type="molecule type" value="Genomic_DNA"/>
</dbReference>
<keyword evidence="3" id="KW-1185">Reference proteome</keyword>
<evidence type="ECO:0000313" key="2">
    <source>
        <dbReference type="EMBL" id="RKO89414.1"/>
    </source>
</evidence>
<protein>
    <submittedName>
        <fullName evidence="2">Uncharacterized protein</fullName>
    </submittedName>
</protein>